<keyword evidence="2" id="KW-1185">Reference proteome</keyword>
<dbReference type="EMBL" id="CM034395">
    <property type="protein sequence ID" value="KAJ0178594.1"/>
    <property type="molecule type" value="Genomic_DNA"/>
</dbReference>
<accession>A0ACC1D3T6</accession>
<organism evidence="1 2">
    <name type="scientific">Dendrolimus kikuchii</name>
    <dbReference type="NCBI Taxonomy" id="765133"/>
    <lineage>
        <taxon>Eukaryota</taxon>
        <taxon>Metazoa</taxon>
        <taxon>Ecdysozoa</taxon>
        <taxon>Arthropoda</taxon>
        <taxon>Hexapoda</taxon>
        <taxon>Insecta</taxon>
        <taxon>Pterygota</taxon>
        <taxon>Neoptera</taxon>
        <taxon>Endopterygota</taxon>
        <taxon>Lepidoptera</taxon>
        <taxon>Glossata</taxon>
        <taxon>Ditrysia</taxon>
        <taxon>Bombycoidea</taxon>
        <taxon>Lasiocampidae</taxon>
        <taxon>Dendrolimus</taxon>
    </lineage>
</organism>
<gene>
    <name evidence="1" type="ORF">K1T71_005369</name>
</gene>
<comment type="caution">
    <text evidence="1">The sequence shown here is derived from an EMBL/GenBank/DDBJ whole genome shotgun (WGS) entry which is preliminary data.</text>
</comment>
<protein>
    <submittedName>
        <fullName evidence="1">Uncharacterized protein</fullName>
    </submittedName>
</protein>
<sequence length="76" mass="8741">MTGRVTAKPRRSRPPDYVISHYNTDVSNNLLDKKLIHLTHSGALLCHLNLTGLCFDMPFLKGRYYAAMLLHIYTHE</sequence>
<reference evidence="1 2" key="1">
    <citation type="journal article" date="2021" name="Front. Genet.">
        <title>Chromosome-Level Genome Assembly Reveals Significant Gene Expansion in the Toll and IMD Signaling Pathways of Dendrolimus kikuchii.</title>
        <authorList>
            <person name="Zhou J."/>
            <person name="Wu P."/>
            <person name="Xiong Z."/>
            <person name="Liu N."/>
            <person name="Zhao N."/>
            <person name="Ji M."/>
            <person name="Qiu Y."/>
            <person name="Yang B."/>
        </authorList>
    </citation>
    <scope>NUCLEOTIDE SEQUENCE [LARGE SCALE GENOMIC DNA]</scope>
    <source>
        <strain evidence="1">Ann1</strain>
    </source>
</reference>
<proteinExistence type="predicted"/>
<name>A0ACC1D3T6_9NEOP</name>
<evidence type="ECO:0000313" key="1">
    <source>
        <dbReference type="EMBL" id="KAJ0178594.1"/>
    </source>
</evidence>
<evidence type="ECO:0000313" key="2">
    <source>
        <dbReference type="Proteomes" id="UP000824533"/>
    </source>
</evidence>
<dbReference type="Proteomes" id="UP000824533">
    <property type="component" value="Linkage Group LG09"/>
</dbReference>